<dbReference type="Proteomes" id="UP000745764">
    <property type="component" value="Unassembled WGS sequence"/>
</dbReference>
<gene>
    <name evidence="1" type="ORF">AWRI4620_LOCUS9618</name>
</gene>
<reference evidence="1" key="1">
    <citation type="submission" date="2020-06" db="EMBL/GenBank/DDBJ databases">
        <authorList>
            <person name="Onetto C."/>
        </authorList>
    </citation>
    <scope>NUCLEOTIDE SEQUENCE</scope>
</reference>
<name>A0A9N8KSP0_9PEZI</name>
<dbReference type="OrthoDB" id="5360255at2759"/>
<sequence>MATTDLPQQEAQDALRQYAEQSNETRAKAIEQFILANLEDDAFLKLCVDVEACWQRQVLDRRL</sequence>
<dbReference type="EMBL" id="CAINUL010000019">
    <property type="protein sequence ID" value="CAD0115363.1"/>
    <property type="molecule type" value="Genomic_DNA"/>
</dbReference>
<dbReference type="AlphaFoldDB" id="A0A9N8KSP0"/>
<organism evidence="1 2">
    <name type="scientific">Aureobasidium uvarum</name>
    <dbReference type="NCBI Taxonomy" id="2773716"/>
    <lineage>
        <taxon>Eukaryota</taxon>
        <taxon>Fungi</taxon>
        <taxon>Dikarya</taxon>
        <taxon>Ascomycota</taxon>
        <taxon>Pezizomycotina</taxon>
        <taxon>Dothideomycetes</taxon>
        <taxon>Dothideomycetidae</taxon>
        <taxon>Dothideales</taxon>
        <taxon>Saccotheciaceae</taxon>
        <taxon>Aureobasidium</taxon>
    </lineage>
</organism>
<protein>
    <submittedName>
        <fullName evidence="1">Uncharacterized protein</fullName>
    </submittedName>
</protein>
<comment type="caution">
    <text evidence="1">The sequence shown here is derived from an EMBL/GenBank/DDBJ whole genome shotgun (WGS) entry which is preliminary data.</text>
</comment>
<proteinExistence type="predicted"/>
<accession>A0A9N8KSP0</accession>
<evidence type="ECO:0000313" key="1">
    <source>
        <dbReference type="EMBL" id="CAD0115363.1"/>
    </source>
</evidence>
<evidence type="ECO:0000313" key="2">
    <source>
        <dbReference type="Proteomes" id="UP000745764"/>
    </source>
</evidence>
<keyword evidence="2" id="KW-1185">Reference proteome</keyword>